<keyword evidence="4" id="KW-1185">Reference proteome</keyword>
<dbReference type="AlphaFoldDB" id="A0A5P1FT54"/>
<feature type="coiled-coil region" evidence="1">
    <location>
        <begin position="266"/>
        <end position="293"/>
    </location>
</feature>
<feature type="coiled-coil region" evidence="1">
    <location>
        <begin position="186"/>
        <end position="213"/>
    </location>
</feature>
<proteinExistence type="predicted"/>
<feature type="region of interest" description="Disordered" evidence="2">
    <location>
        <begin position="1"/>
        <end position="103"/>
    </location>
</feature>
<gene>
    <name evidence="3" type="ORF">A4U43_C01F14890</name>
</gene>
<name>A0A5P1FT54_ASPOF</name>
<dbReference type="Proteomes" id="UP000243459">
    <property type="component" value="Chromosome 1"/>
</dbReference>
<evidence type="ECO:0000313" key="3">
    <source>
        <dbReference type="EMBL" id="ONK80189.1"/>
    </source>
</evidence>
<organism evidence="3 4">
    <name type="scientific">Asparagus officinalis</name>
    <name type="common">Garden asparagus</name>
    <dbReference type="NCBI Taxonomy" id="4686"/>
    <lineage>
        <taxon>Eukaryota</taxon>
        <taxon>Viridiplantae</taxon>
        <taxon>Streptophyta</taxon>
        <taxon>Embryophyta</taxon>
        <taxon>Tracheophyta</taxon>
        <taxon>Spermatophyta</taxon>
        <taxon>Magnoliopsida</taxon>
        <taxon>Liliopsida</taxon>
        <taxon>Asparagales</taxon>
        <taxon>Asparagaceae</taxon>
        <taxon>Asparagoideae</taxon>
        <taxon>Asparagus</taxon>
    </lineage>
</organism>
<evidence type="ECO:0000256" key="1">
    <source>
        <dbReference type="SAM" id="Coils"/>
    </source>
</evidence>
<evidence type="ECO:0000256" key="2">
    <source>
        <dbReference type="SAM" id="MobiDB-lite"/>
    </source>
</evidence>
<accession>A0A5P1FT54</accession>
<dbReference type="EMBL" id="CM007381">
    <property type="protein sequence ID" value="ONK80189.1"/>
    <property type="molecule type" value="Genomic_DNA"/>
</dbReference>
<sequence>MSGATPGGESIALLHRKGSKSRAPILQEFLAKGVPDEGLGDTSKGKRPLHVPPPLSPSKKQRLAFPEPKPMPRDSSRIREESTVVIVQESRVDPSGKEPVPLDNDEEQVHYEYDDTDTYLTELDDADDESDFETMSEAVPVMFPTSGHFEPVVDFEGVFGVLEFAPAIDTTATPTPAHVLHANATIAIAQIHLEVAQRKKEELELNLAELTKKWDSQVTELQTETKKLSIIRYQAAPIDPRILREQAQKGAHEEKDATINKANATIAIAQIHLEVAQRKKEELELNLAELTKKWDSQVTELQTETKKLSIIRYQAAPIDPRILREQAQKGAHENLL</sequence>
<reference evidence="4" key="1">
    <citation type="journal article" date="2017" name="Nat. Commun.">
        <title>The asparagus genome sheds light on the origin and evolution of a young Y chromosome.</title>
        <authorList>
            <person name="Harkess A."/>
            <person name="Zhou J."/>
            <person name="Xu C."/>
            <person name="Bowers J.E."/>
            <person name="Van der Hulst R."/>
            <person name="Ayyampalayam S."/>
            <person name="Mercati F."/>
            <person name="Riccardi P."/>
            <person name="McKain M.R."/>
            <person name="Kakrana A."/>
            <person name="Tang H."/>
            <person name="Ray J."/>
            <person name="Groenendijk J."/>
            <person name="Arikit S."/>
            <person name="Mathioni S.M."/>
            <person name="Nakano M."/>
            <person name="Shan H."/>
            <person name="Telgmann-Rauber A."/>
            <person name="Kanno A."/>
            <person name="Yue Z."/>
            <person name="Chen H."/>
            <person name="Li W."/>
            <person name="Chen Y."/>
            <person name="Xu X."/>
            <person name="Zhang Y."/>
            <person name="Luo S."/>
            <person name="Chen H."/>
            <person name="Gao J."/>
            <person name="Mao Z."/>
            <person name="Pires J.C."/>
            <person name="Luo M."/>
            <person name="Kudrna D."/>
            <person name="Wing R.A."/>
            <person name="Meyers B.C."/>
            <person name="Yi K."/>
            <person name="Kong H."/>
            <person name="Lavrijsen P."/>
            <person name="Sunseri F."/>
            <person name="Falavigna A."/>
            <person name="Ye Y."/>
            <person name="Leebens-Mack J.H."/>
            <person name="Chen G."/>
        </authorList>
    </citation>
    <scope>NUCLEOTIDE SEQUENCE [LARGE SCALE GENOMIC DNA]</scope>
    <source>
        <strain evidence="4">cv. DH0086</strain>
    </source>
</reference>
<evidence type="ECO:0000313" key="4">
    <source>
        <dbReference type="Proteomes" id="UP000243459"/>
    </source>
</evidence>
<protein>
    <submittedName>
        <fullName evidence="3">Uncharacterized protein</fullName>
    </submittedName>
</protein>
<feature type="compositionally biased region" description="Basic and acidic residues" evidence="2">
    <location>
        <begin position="70"/>
        <end position="82"/>
    </location>
</feature>
<dbReference type="Gramene" id="ONK80189">
    <property type="protein sequence ID" value="ONK80189"/>
    <property type="gene ID" value="A4U43_C01F14890"/>
</dbReference>
<keyword evidence="1" id="KW-0175">Coiled coil</keyword>